<evidence type="ECO:0000313" key="2">
    <source>
        <dbReference type="Proteomes" id="UP001163324"/>
    </source>
</evidence>
<proteinExistence type="predicted"/>
<comment type="caution">
    <text evidence="1">The sequence shown here is derived from an EMBL/GenBank/DDBJ whole genome shotgun (WGS) entry which is preliminary data.</text>
</comment>
<gene>
    <name evidence="1" type="ORF">N3K66_002926</name>
</gene>
<protein>
    <submittedName>
        <fullName evidence="1">Uncharacterized protein</fullName>
    </submittedName>
</protein>
<reference evidence="1" key="1">
    <citation type="submission" date="2022-10" db="EMBL/GenBank/DDBJ databases">
        <title>Complete Genome of Trichothecium roseum strain YXFP-22015, a Plant Pathogen Isolated from Citrus.</title>
        <authorList>
            <person name="Wang Y."/>
            <person name="Zhu L."/>
        </authorList>
    </citation>
    <scope>NUCLEOTIDE SEQUENCE</scope>
    <source>
        <strain evidence="1">YXFP-22015</strain>
    </source>
</reference>
<evidence type="ECO:0000313" key="1">
    <source>
        <dbReference type="EMBL" id="KAI9901109.1"/>
    </source>
</evidence>
<accession>A0ACC0V5J9</accession>
<name>A0ACC0V5J9_9HYPO</name>
<dbReference type="Proteomes" id="UP001163324">
    <property type="component" value="Chromosome 3"/>
</dbReference>
<keyword evidence="2" id="KW-1185">Reference proteome</keyword>
<dbReference type="EMBL" id="CM047942">
    <property type="protein sequence ID" value="KAI9901109.1"/>
    <property type="molecule type" value="Genomic_DNA"/>
</dbReference>
<sequence>MATAAKSAPKNLDVLHLYRHLLRECTYLPPSFSGQITGMIRRDFHRFRDNDAGNRHLPARLGRARAALRAARGANNGDAAAMEKLVMKGFGRAGRRRKKLEQEFVLSGVAGKDSRQLEKELGSASDGGQVDGGESYEHERDGVSANQDFAHDQHWRADTEQPNQGRRHYTPPKPPKQRSHGFIDKWNKEKLLALLRSQKQAADAAVGFWGGGPHVIKGRNLDDTKVLPPGGTNIWGKPLHEALVRSKKAKFWKAQVAKVLPPLPGGEWELLERLSLEPQRKTEWKIPERRSAARPLTPAAERDDDAETWDWASYAAKPVNHLEKPPRQRHQRRQAAVGPGQAAAPGPYQGKSGARTISDRRFRHMYRRAWAYSPRATQNPKTLATKYEWGATSDKIFNGASAPSKMQMEIFEGVDTNGMPVKA</sequence>
<organism evidence="1 2">
    <name type="scientific">Trichothecium roseum</name>
    <dbReference type="NCBI Taxonomy" id="47278"/>
    <lineage>
        <taxon>Eukaryota</taxon>
        <taxon>Fungi</taxon>
        <taxon>Dikarya</taxon>
        <taxon>Ascomycota</taxon>
        <taxon>Pezizomycotina</taxon>
        <taxon>Sordariomycetes</taxon>
        <taxon>Hypocreomycetidae</taxon>
        <taxon>Hypocreales</taxon>
        <taxon>Hypocreales incertae sedis</taxon>
        <taxon>Trichothecium</taxon>
    </lineage>
</organism>